<comment type="caution">
    <text evidence="3">The sequence shown here is derived from an EMBL/GenBank/DDBJ whole genome shotgun (WGS) entry which is preliminary data.</text>
</comment>
<dbReference type="Gene3D" id="1.10.1530.10">
    <property type="match status" value="1"/>
</dbReference>
<reference evidence="3" key="1">
    <citation type="submission" date="2021-10" db="EMBL/GenBank/DDBJ databases">
        <title>Streptomonospora sp. nov., isolated from mangrove soil.</title>
        <authorList>
            <person name="Chen X."/>
            <person name="Ge X."/>
            <person name="Liu W."/>
        </authorList>
    </citation>
    <scope>NUCLEOTIDE SEQUENCE</scope>
    <source>
        <strain evidence="3">S1-112</strain>
    </source>
</reference>
<gene>
    <name evidence="3" type="ORF">LG943_26420</name>
</gene>
<dbReference type="PANTHER" id="PTHR11091:SF0">
    <property type="entry name" value="MALATE DEHYDROGENASE"/>
    <property type="match status" value="1"/>
</dbReference>
<dbReference type="InterPro" id="IPR043144">
    <property type="entry name" value="Mal/L-sulf/L-lact_DH-like_ah"/>
</dbReference>
<dbReference type="InterPro" id="IPR036111">
    <property type="entry name" value="Mal/L-sulfo/L-lacto_DH-like_sf"/>
</dbReference>
<protein>
    <submittedName>
        <fullName evidence="3">Ldh family oxidoreductase</fullName>
    </submittedName>
</protein>
<proteinExistence type="inferred from homology"/>
<evidence type="ECO:0000256" key="2">
    <source>
        <dbReference type="ARBA" id="ARBA00023002"/>
    </source>
</evidence>
<evidence type="ECO:0000256" key="1">
    <source>
        <dbReference type="ARBA" id="ARBA00006056"/>
    </source>
</evidence>
<evidence type="ECO:0000313" key="3">
    <source>
        <dbReference type="EMBL" id="MDA0567830.1"/>
    </source>
</evidence>
<keyword evidence="2" id="KW-0560">Oxidoreductase</keyword>
<evidence type="ECO:0000313" key="4">
    <source>
        <dbReference type="Proteomes" id="UP001140076"/>
    </source>
</evidence>
<comment type="similarity">
    <text evidence="1">Belongs to the LDH2/MDH2 oxidoreductase family.</text>
</comment>
<dbReference type="SUPFAM" id="SSF89733">
    <property type="entry name" value="L-sulfolactate dehydrogenase-like"/>
    <property type="match status" value="1"/>
</dbReference>
<dbReference type="RefSeq" id="WP_270075066.1">
    <property type="nucleotide sequence ID" value="NZ_JAJAQC010000081.1"/>
</dbReference>
<dbReference type="Pfam" id="PF02615">
    <property type="entry name" value="Ldh_2"/>
    <property type="match status" value="1"/>
</dbReference>
<dbReference type="AlphaFoldDB" id="A0A9X3NVU1"/>
<keyword evidence="4" id="KW-1185">Reference proteome</keyword>
<accession>A0A9X3NVU1</accession>
<dbReference type="InterPro" id="IPR043143">
    <property type="entry name" value="Mal/L-sulf/L-lact_DH-like_NADP"/>
</dbReference>
<dbReference type="Gene3D" id="3.30.1370.60">
    <property type="entry name" value="Hypothetical oxidoreductase yiak, domain 2"/>
    <property type="match status" value="1"/>
</dbReference>
<dbReference type="EMBL" id="JAJAQC010000081">
    <property type="protein sequence ID" value="MDA0567830.1"/>
    <property type="molecule type" value="Genomic_DNA"/>
</dbReference>
<dbReference type="PANTHER" id="PTHR11091">
    <property type="entry name" value="OXIDOREDUCTASE-RELATED"/>
    <property type="match status" value="1"/>
</dbReference>
<dbReference type="InterPro" id="IPR003767">
    <property type="entry name" value="Malate/L-lactate_DH-like"/>
</dbReference>
<sequence>MTRTDTAPQAPERSEVRVNHADLLACTARVLTAHGLAPDRAEAAAAALCHGDLTGVRSHGLANLERVYLPALRSGRIDPAAEPDVVSDLGACLLVDARRALGLWQAGTAVDLAVARARRHGAGLVWVRGATHFGCAGHHAARAADHGMVGIVAANCGRQRIAPPPGGLRPLLGTNPLSVAAPALPGHPFVLDMSTTAVPTGRVREAARAGRAVPEGWLADDLGRPVTDPAAFDRGEAHLRWLGQGDGAYKGFGLGLAVEVLAALVPGAGLGPWPDSPGAGGGAPAAPADDDIGFLAAALAPEALRPGFAADAATMFAEVLACPPADPGAPVRYPGWHEAERAAAHRRGGVPLAEAVYRELAAAAEAAGTVPPAVIGGM</sequence>
<dbReference type="Proteomes" id="UP001140076">
    <property type="component" value="Unassembled WGS sequence"/>
</dbReference>
<organism evidence="3 4">
    <name type="scientific">Streptomonospora mangrovi</name>
    <dbReference type="NCBI Taxonomy" id="2883123"/>
    <lineage>
        <taxon>Bacteria</taxon>
        <taxon>Bacillati</taxon>
        <taxon>Actinomycetota</taxon>
        <taxon>Actinomycetes</taxon>
        <taxon>Streptosporangiales</taxon>
        <taxon>Nocardiopsidaceae</taxon>
        <taxon>Streptomonospora</taxon>
    </lineage>
</organism>
<name>A0A9X3NVU1_9ACTN</name>
<dbReference type="GO" id="GO:0016491">
    <property type="term" value="F:oxidoreductase activity"/>
    <property type="evidence" value="ECO:0007669"/>
    <property type="project" value="UniProtKB-KW"/>
</dbReference>